<keyword evidence="2" id="KW-1185">Reference proteome</keyword>
<evidence type="ECO:0000313" key="2">
    <source>
        <dbReference type="Proteomes" id="UP001165960"/>
    </source>
</evidence>
<reference evidence="1" key="1">
    <citation type="submission" date="2022-04" db="EMBL/GenBank/DDBJ databases">
        <title>Genome of the entomopathogenic fungus Entomophthora muscae.</title>
        <authorList>
            <person name="Elya C."/>
            <person name="Lovett B.R."/>
            <person name="Lee E."/>
            <person name="Macias A.M."/>
            <person name="Hajek A.E."/>
            <person name="De Bivort B.L."/>
            <person name="Kasson M.T."/>
            <person name="De Fine Licht H.H."/>
            <person name="Stajich J.E."/>
        </authorList>
    </citation>
    <scope>NUCLEOTIDE SEQUENCE</scope>
    <source>
        <strain evidence="1">Berkeley</strain>
    </source>
</reference>
<gene>
    <name evidence="1" type="ORF">DSO57_1008446</name>
</gene>
<dbReference type="Proteomes" id="UP001165960">
    <property type="component" value="Unassembled WGS sequence"/>
</dbReference>
<organism evidence="1 2">
    <name type="scientific">Entomophthora muscae</name>
    <dbReference type="NCBI Taxonomy" id="34485"/>
    <lineage>
        <taxon>Eukaryota</taxon>
        <taxon>Fungi</taxon>
        <taxon>Fungi incertae sedis</taxon>
        <taxon>Zoopagomycota</taxon>
        <taxon>Entomophthoromycotina</taxon>
        <taxon>Entomophthoromycetes</taxon>
        <taxon>Entomophthorales</taxon>
        <taxon>Entomophthoraceae</taxon>
        <taxon>Entomophthora</taxon>
    </lineage>
</organism>
<sequence length="84" mass="9247">MGNKEANLYVAPNPYGVTLNDSIQETRFVQDPFPDLTQGISNSVNQIGGPALYAFENQEKILFFLSLLLSPGFISFSVKPLPLL</sequence>
<proteinExistence type="predicted"/>
<accession>A0ACC2T709</accession>
<protein>
    <submittedName>
        <fullName evidence="1">Uncharacterized protein</fullName>
    </submittedName>
</protein>
<comment type="caution">
    <text evidence="1">The sequence shown here is derived from an EMBL/GenBank/DDBJ whole genome shotgun (WGS) entry which is preliminary data.</text>
</comment>
<name>A0ACC2T709_9FUNG</name>
<dbReference type="EMBL" id="QTSX02003576">
    <property type="protein sequence ID" value="KAJ9070405.1"/>
    <property type="molecule type" value="Genomic_DNA"/>
</dbReference>
<evidence type="ECO:0000313" key="1">
    <source>
        <dbReference type="EMBL" id="KAJ9070405.1"/>
    </source>
</evidence>